<keyword evidence="3 7" id="KW-0808">Transferase</keyword>
<dbReference type="InterPro" id="IPR029063">
    <property type="entry name" value="SAM-dependent_MTases_sf"/>
</dbReference>
<evidence type="ECO:0000256" key="1">
    <source>
        <dbReference type="ARBA" id="ARBA00006594"/>
    </source>
</evidence>
<dbReference type="Gene3D" id="3.40.50.150">
    <property type="entry name" value="Vaccinia Virus protein VP39"/>
    <property type="match status" value="1"/>
</dbReference>
<proteinExistence type="inferred from homology"/>
<dbReference type="SUPFAM" id="SSF53335">
    <property type="entry name" value="S-adenosyl-L-methionine-dependent methyltransferases"/>
    <property type="match status" value="1"/>
</dbReference>
<evidence type="ECO:0000256" key="2">
    <source>
        <dbReference type="ARBA" id="ARBA00022603"/>
    </source>
</evidence>
<dbReference type="GO" id="GO:0032259">
    <property type="term" value="P:methylation"/>
    <property type="evidence" value="ECO:0007669"/>
    <property type="project" value="UniProtKB-KW"/>
</dbReference>
<dbReference type="GO" id="GO:0009007">
    <property type="term" value="F:site-specific DNA-methyltransferase (adenine-specific) activity"/>
    <property type="evidence" value="ECO:0007669"/>
    <property type="project" value="TreeGrafter"/>
</dbReference>
<name>A0A379XIG8_SALER</name>
<dbReference type="InterPro" id="IPR001091">
    <property type="entry name" value="RM_Methyltransferase"/>
</dbReference>
<evidence type="ECO:0000256" key="4">
    <source>
        <dbReference type="RuleBase" id="RU362026"/>
    </source>
</evidence>
<feature type="compositionally biased region" description="Low complexity" evidence="5">
    <location>
        <begin position="257"/>
        <end position="269"/>
    </location>
</feature>
<accession>A0A379XIG8</accession>
<dbReference type="InterPro" id="IPR002052">
    <property type="entry name" value="DNA_methylase_N6_adenine_CS"/>
</dbReference>
<gene>
    <name evidence="7" type="primary">yhdJ_2</name>
    <name evidence="7" type="ORF">NCTC7295_05665</name>
</gene>
<dbReference type="InterPro" id="IPR002941">
    <property type="entry name" value="DNA_methylase_N4/N6"/>
</dbReference>
<dbReference type="GO" id="GO:0005737">
    <property type="term" value="C:cytoplasm"/>
    <property type="evidence" value="ECO:0007669"/>
    <property type="project" value="TreeGrafter"/>
</dbReference>
<sequence length="269" mass="30013">MSRLIQGNCVDIMSTFPDRAVDFILTDPPYLVGFRDRSGRSIAGDKTDEWLQPACNQMYRVLKKDSLLISFYGWNRVDRFMAAWKSAGFSVVGHLVFTKNYSSKSAYVGYRHECAYILAKGRPDLPQNPLPDVLGWKYSGNRHHPTEKPVTSLQPLIESFTHPGAIVLDPFAGSASTCVAALQAGRRYIGIELMEQYHRAGQQRLAAVQQAMQRRRPTMTGLSRRPPDELRRKREVAGGGGVADQQHVRPAHHPESAGRSLSLAASRAH</sequence>
<dbReference type="EC" id="2.1.1.-" evidence="4"/>
<dbReference type="EMBL" id="UGWZ01000002">
    <property type="protein sequence ID" value="SUH95444.1"/>
    <property type="molecule type" value="Genomic_DNA"/>
</dbReference>
<feature type="domain" description="DNA methylase N-4/N-6" evidence="6">
    <location>
        <begin position="21"/>
        <end position="201"/>
    </location>
</feature>
<dbReference type="AlphaFoldDB" id="A0A379XIG8"/>
<feature type="region of interest" description="Disordered" evidence="5">
    <location>
        <begin position="212"/>
        <end position="269"/>
    </location>
</feature>
<dbReference type="GO" id="GO:0008170">
    <property type="term" value="F:N-methyltransferase activity"/>
    <property type="evidence" value="ECO:0007669"/>
    <property type="project" value="InterPro"/>
</dbReference>
<evidence type="ECO:0000256" key="5">
    <source>
        <dbReference type="SAM" id="MobiDB-lite"/>
    </source>
</evidence>
<dbReference type="REBASE" id="416659">
    <property type="entry name" value="M.Sen7295ORF5665P"/>
</dbReference>
<dbReference type="PANTHER" id="PTHR13370">
    <property type="entry name" value="RNA METHYLASE-RELATED"/>
    <property type="match status" value="1"/>
</dbReference>
<dbReference type="NCBIfam" id="NF010253">
    <property type="entry name" value="PRK13699.1"/>
    <property type="match status" value="1"/>
</dbReference>
<evidence type="ECO:0000259" key="6">
    <source>
        <dbReference type="Pfam" id="PF01555"/>
    </source>
</evidence>
<dbReference type="Proteomes" id="UP000254124">
    <property type="component" value="Unassembled WGS sequence"/>
</dbReference>
<keyword evidence="2 7" id="KW-0489">Methyltransferase</keyword>
<evidence type="ECO:0000313" key="8">
    <source>
        <dbReference type="Proteomes" id="UP000254124"/>
    </source>
</evidence>
<protein>
    <recommendedName>
        <fullName evidence="4">Methyltransferase</fullName>
        <ecNumber evidence="4">2.1.1.-</ecNumber>
    </recommendedName>
</protein>
<dbReference type="Pfam" id="PF01555">
    <property type="entry name" value="N6_N4_Mtase"/>
    <property type="match status" value="1"/>
</dbReference>
<comment type="similarity">
    <text evidence="1 4">Belongs to the N(4)/N(6)-methyltransferase family.</text>
</comment>
<dbReference type="PANTHER" id="PTHR13370:SF3">
    <property type="entry name" value="TRNA (GUANINE(10)-N2)-METHYLTRANSFERASE HOMOLOG"/>
    <property type="match status" value="1"/>
</dbReference>
<organism evidence="7 8">
    <name type="scientific">Salmonella enterica subsp. arizonae</name>
    <dbReference type="NCBI Taxonomy" id="59203"/>
    <lineage>
        <taxon>Bacteria</taxon>
        <taxon>Pseudomonadati</taxon>
        <taxon>Pseudomonadota</taxon>
        <taxon>Gammaproteobacteria</taxon>
        <taxon>Enterobacterales</taxon>
        <taxon>Enterobacteriaceae</taxon>
        <taxon>Salmonella</taxon>
    </lineage>
</organism>
<evidence type="ECO:0000256" key="3">
    <source>
        <dbReference type="ARBA" id="ARBA00022679"/>
    </source>
</evidence>
<dbReference type="PROSITE" id="PS00092">
    <property type="entry name" value="N6_MTASE"/>
    <property type="match status" value="1"/>
</dbReference>
<dbReference type="GO" id="GO:0003677">
    <property type="term" value="F:DNA binding"/>
    <property type="evidence" value="ECO:0007669"/>
    <property type="project" value="InterPro"/>
</dbReference>
<reference evidence="7 8" key="1">
    <citation type="submission" date="2018-06" db="EMBL/GenBank/DDBJ databases">
        <authorList>
            <consortium name="Pathogen Informatics"/>
            <person name="Doyle S."/>
        </authorList>
    </citation>
    <scope>NUCLEOTIDE SEQUENCE [LARGE SCALE GENOMIC DNA]</scope>
    <source>
        <strain evidence="7 8">NCTC7295</strain>
    </source>
</reference>
<dbReference type="PRINTS" id="PR00508">
    <property type="entry name" value="S21N4MTFRASE"/>
</dbReference>
<evidence type="ECO:0000313" key="7">
    <source>
        <dbReference type="EMBL" id="SUH95444.1"/>
    </source>
</evidence>
<feature type="compositionally biased region" description="Basic and acidic residues" evidence="5">
    <location>
        <begin position="225"/>
        <end position="236"/>
    </location>
</feature>